<dbReference type="PANTHER" id="PTHR28058:SF1">
    <property type="entry name" value="SMALL RIBOSOMAL SUBUNIT PROTEIN BS1M"/>
    <property type="match status" value="1"/>
</dbReference>
<dbReference type="Proteomes" id="UP000186601">
    <property type="component" value="Unassembled WGS sequence"/>
</dbReference>
<proteinExistence type="predicted"/>
<comment type="caution">
    <text evidence="2">The sequence shown here is derived from an EMBL/GenBank/DDBJ whole genome shotgun (WGS) entry which is preliminary data.</text>
</comment>
<accession>A0A2R6NJB0</accession>
<dbReference type="EMBL" id="MLYV02001176">
    <property type="protein sequence ID" value="PSR72460.1"/>
    <property type="molecule type" value="Genomic_DNA"/>
</dbReference>
<gene>
    <name evidence="2" type="ORF">PHLCEN_2v11674</name>
</gene>
<dbReference type="InterPro" id="IPR016712">
    <property type="entry name" value="Rbsml_bS1m-like"/>
</dbReference>
<evidence type="ECO:0000313" key="3">
    <source>
        <dbReference type="Proteomes" id="UP000186601"/>
    </source>
</evidence>
<dbReference type="OrthoDB" id="2735536at2759"/>
<reference evidence="2 3" key="1">
    <citation type="submission" date="2018-02" db="EMBL/GenBank/DDBJ databases">
        <title>Genome sequence of the basidiomycete white-rot fungus Phlebia centrifuga.</title>
        <authorList>
            <person name="Granchi Z."/>
            <person name="Peng M."/>
            <person name="de Vries R.P."/>
            <person name="Hilden K."/>
            <person name="Makela M.R."/>
            <person name="Grigoriev I."/>
            <person name="Riley R."/>
        </authorList>
    </citation>
    <scope>NUCLEOTIDE SEQUENCE [LARGE SCALE GENOMIC DNA]</scope>
    <source>
        <strain evidence="2 3">FBCC195</strain>
    </source>
</reference>
<evidence type="ECO:0000256" key="1">
    <source>
        <dbReference type="SAM" id="MobiDB-lite"/>
    </source>
</evidence>
<dbReference type="AlphaFoldDB" id="A0A2R6NJB0"/>
<sequence>MPPPPAPPSHFVALLRRSKFASYDPKIQQVYATFGGDAHRGNWGLKRPLPLRRRGANVTISAVDSKYKQTEWKSAEQETRWTKMWAEVGIDPTIYESGSWGIRLGAMAGNSWLVDSEFGSKKDVSPAEAALAKVLQSSDLYGPLSSAVPNIQAMSPKTFETYLRRLRKLRPAFQEFAKKALSHNPEGFTSLWQTSLNPGLLHKKFIESQAFHRYNAPGSRNIEQQPHRNAGLLYSKHSQLQSLFFNKPQKGRLLDRNRGELYTAGFAGMTAKLNPDHRQGTDVVDWDTLASTGIRNTSRGVTDLRIREANLVAAPNVVGRAATGIKALRLETFVRSVAKEAMTQSNPHPPGSPEYVAHDPSPKQVPSMIPMRPSRKKSQQASSVVTQEVQTGQVLQSLKGILRDMKEN</sequence>
<protein>
    <submittedName>
        <fullName evidence="2">Uncharacterized protein</fullName>
    </submittedName>
</protein>
<dbReference type="PANTHER" id="PTHR28058">
    <property type="entry name" value="37S RIBOSOMAL PROTEIN MRP51, MITOCHONDRIAL"/>
    <property type="match status" value="1"/>
</dbReference>
<dbReference type="Pfam" id="PF11709">
    <property type="entry name" value="Mit_ribos_Mrp51"/>
    <property type="match status" value="1"/>
</dbReference>
<keyword evidence="3" id="KW-1185">Reference proteome</keyword>
<dbReference type="STRING" id="98765.A0A2R6NJB0"/>
<organism evidence="2 3">
    <name type="scientific">Hermanssonia centrifuga</name>
    <dbReference type="NCBI Taxonomy" id="98765"/>
    <lineage>
        <taxon>Eukaryota</taxon>
        <taxon>Fungi</taxon>
        <taxon>Dikarya</taxon>
        <taxon>Basidiomycota</taxon>
        <taxon>Agaricomycotina</taxon>
        <taxon>Agaricomycetes</taxon>
        <taxon>Polyporales</taxon>
        <taxon>Meruliaceae</taxon>
        <taxon>Hermanssonia</taxon>
    </lineage>
</organism>
<name>A0A2R6NJB0_9APHY</name>
<evidence type="ECO:0000313" key="2">
    <source>
        <dbReference type="EMBL" id="PSR72460.1"/>
    </source>
</evidence>
<feature type="region of interest" description="Disordered" evidence="1">
    <location>
        <begin position="340"/>
        <end position="387"/>
    </location>
</feature>